<sequence length="296" mass="33202">MMSPISHVIFIHGISNKPAPNELKRIWLEALSELREDSSGFDLAAAGVKSTFIYWADLFYDTPLSPGDYESTSDDFSDGLSSNLELDDDPWTQKMLEHFPITDEDTFDAVTVKSGVEGYKRIPLPWVVKKIIIKRLLKEVHDYLFNVGGVRKTIRSRVVSALNNAKSDGRVVLVGHSQGSIIAYDVLTCESLDCPEIDSFMTFGSPLGIDEVQDKLSWNRENGFPGKVKGDWVNIYDSGDLVSKLDARLSDDFKKNGNKVIVDIKENSWGAWRHSATKYLKGAILREHLEKMARGN</sequence>
<name>A0A1X7F1A1_9BACT</name>
<organism evidence="1 2">
    <name type="scientific">Desulfovibrio gilichinskyi</name>
    <dbReference type="NCBI Taxonomy" id="1519643"/>
    <lineage>
        <taxon>Bacteria</taxon>
        <taxon>Pseudomonadati</taxon>
        <taxon>Thermodesulfobacteriota</taxon>
        <taxon>Desulfovibrionia</taxon>
        <taxon>Desulfovibrionales</taxon>
        <taxon>Desulfovibrionaceae</taxon>
        <taxon>Desulfovibrio</taxon>
    </lineage>
</organism>
<dbReference type="AlphaFoldDB" id="A0A1X7F1A1"/>
<dbReference type="RefSeq" id="WP_085104727.1">
    <property type="nucleotide sequence ID" value="NZ_FWZU01000009.1"/>
</dbReference>
<dbReference type="SUPFAM" id="SSF53474">
    <property type="entry name" value="alpha/beta-Hydrolases"/>
    <property type="match status" value="1"/>
</dbReference>
<gene>
    <name evidence="1" type="ORF">SAMN06295933_3562</name>
</gene>
<dbReference type="Gene3D" id="3.40.50.1820">
    <property type="entry name" value="alpha/beta hydrolase"/>
    <property type="match status" value="1"/>
</dbReference>
<evidence type="ECO:0000313" key="2">
    <source>
        <dbReference type="Proteomes" id="UP000192906"/>
    </source>
</evidence>
<dbReference type="STRING" id="1519643.SAMN06295933_3562"/>
<protein>
    <submittedName>
        <fullName evidence="1">Uncharacterized protein</fullName>
    </submittedName>
</protein>
<dbReference type="OrthoDB" id="70513at2"/>
<keyword evidence="2" id="KW-1185">Reference proteome</keyword>
<dbReference type="EMBL" id="FWZU01000009">
    <property type="protein sequence ID" value="SMF44015.1"/>
    <property type="molecule type" value="Genomic_DNA"/>
</dbReference>
<reference evidence="2" key="1">
    <citation type="submission" date="2017-04" db="EMBL/GenBank/DDBJ databases">
        <authorList>
            <person name="Varghese N."/>
            <person name="Submissions S."/>
        </authorList>
    </citation>
    <scope>NUCLEOTIDE SEQUENCE [LARGE SCALE GENOMIC DNA]</scope>
    <source>
        <strain evidence="2">K3S</strain>
    </source>
</reference>
<proteinExistence type="predicted"/>
<accession>A0A1X7F1A1</accession>
<dbReference type="Proteomes" id="UP000192906">
    <property type="component" value="Unassembled WGS sequence"/>
</dbReference>
<evidence type="ECO:0000313" key="1">
    <source>
        <dbReference type="EMBL" id="SMF44015.1"/>
    </source>
</evidence>
<dbReference type="InterPro" id="IPR029058">
    <property type="entry name" value="AB_hydrolase_fold"/>
</dbReference>